<dbReference type="GO" id="GO:0035099">
    <property type="term" value="P:hemocyte migration"/>
    <property type="evidence" value="ECO:0007669"/>
    <property type="project" value="UniProtKB-ARBA"/>
</dbReference>
<evidence type="ECO:0000256" key="5">
    <source>
        <dbReference type="ARBA" id="ARBA00022741"/>
    </source>
</evidence>
<keyword evidence="4" id="KW-0488">Methylation</keyword>
<dbReference type="PROSITE" id="PS51420">
    <property type="entry name" value="RHO"/>
    <property type="match status" value="1"/>
</dbReference>
<dbReference type="SMART" id="SM00174">
    <property type="entry name" value="RHO"/>
    <property type="match status" value="1"/>
</dbReference>
<dbReference type="GO" id="GO:0005886">
    <property type="term" value="C:plasma membrane"/>
    <property type="evidence" value="ECO:0007669"/>
    <property type="project" value="UniProtKB-SubCell"/>
</dbReference>
<dbReference type="PROSITE" id="PS51419">
    <property type="entry name" value="RAB"/>
    <property type="match status" value="1"/>
</dbReference>
<dbReference type="GO" id="GO:0003006">
    <property type="term" value="P:developmental process involved in reproduction"/>
    <property type="evidence" value="ECO:0007669"/>
    <property type="project" value="UniProtKB-ARBA"/>
</dbReference>
<dbReference type="GO" id="GO:0003924">
    <property type="term" value="F:GTPase activity"/>
    <property type="evidence" value="ECO:0007669"/>
    <property type="project" value="InterPro"/>
</dbReference>
<dbReference type="PROSITE" id="PS51421">
    <property type="entry name" value="RAS"/>
    <property type="match status" value="1"/>
</dbReference>
<evidence type="ECO:0000256" key="6">
    <source>
        <dbReference type="ARBA" id="ARBA00023134"/>
    </source>
</evidence>
<dbReference type="GO" id="GO:0005525">
    <property type="term" value="F:GTP binding"/>
    <property type="evidence" value="ECO:0007669"/>
    <property type="project" value="UniProtKB-KW"/>
</dbReference>
<gene>
    <name evidence="10" type="ORF">PYX00_011254</name>
</gene>
<dbReference type="PANTHER" id="PTHR24072">
    <property type="entry name" value="RHO FAMILY GTPASE"/>
    <property type="match status" value="1"/>
</dbReference>
<evidence type="ECO:0000256" key="2">
    <source>
        <dbReference type="ARBA" id="ARBA00010142"/>
    </source>
</evidence>
<dbReference type="InterPro" id="IPR005225">
    <property type="entry name" value="Small_GTP-bd"/>
</dbReference>
<evidence type="ECO:0000256" key="1">
    <source>
        <dbReference type="ARBA" id="ARBA00004342"/>
    </source>
</evidence>
<comment type="similarity">
    <text evidence="2">Belongs to the small GTPase superfamily. Rho family.</text>
</comment>
<comment type="subcellular location">
    <subcellularLocation>
        <location evidence="1">Cell membrane</location>
        <topology evidence="1">Lipid-anchor</topology>
        <orientation evidence="1">Cytoplasmic side</orientation>
    </subcellularLocation>
</comment>
<sequence>MTAPKQVCTGKVVLVGDGACGKTCLLEVFKRNKFPEDYIPTVVDNFVKEVQIDDSRIVSLTVWDTAGQEAYDSVRPMSYTMTDLLLLCYSIESIDMLPNITEKWIPEIKNFCPSTSFFIVGLKKDIRNSQDYLIDYEKVVPYEIGEAIARENEASKFFECSAKTGENVSEIFKQAALFILENKKKQTSRRISRCLCC</sequence>
<evidence type="ECO:0000256" key="8">
    <source>
        <dbReference type="ARBA" id="ARBA00023288"/>
    </source>
</evidence>
<organism evidence="10">
    <name type="scientific">Menopon gallinae</name>
    <name type="common">poultry shaft louse</name>
    <dbReference type="NCBI Taxonomy" id="328185"/>
    <lineage>
        <taxon>Eukaryota</taxon>
        <taxon>Metazoa</taxon>
        <taxon>Ecdysozoa</taxon>
        <taxon>Arthropoda</taxon>
        <taxon>Hexapoda</taxon>
        <taxon>Insecta</taxon>
        <taxon>Pterygota</taxon>
        <taxon>Neoptera</taxon>
        <taxon>Paraneoptera</taxon>
        <taxon>Psocodea</taxon>
        <taxon>Troctomorpha</taxon>
        <taxon>Phthiraptera</taxon>
        <taxon>Amblycera</taxon>
        <taxon>Menoponidae</taxon>
        <taxon>Menopon</taxon>
    </lineage>
</organism>
<keyword evidence="7" id="KW-0472">Membrane</keyword>
<dbReference type="InterPro" id="IPR003578">
    <property type="entry name" value="Small_GTPase_Rho"/>
</dbReference>
<dbReference type="SMART" id="SM00173">
    <property type="entry name" value="RAS"/>
    <property type="match status" value="1"/>
</dbReference>
<dbReference type="Gene3D" id="3.40.50.300">
    <property type="entry name" value="P-loop containing nucleotide triphosphate hydrolases"/>
    <property type="match status" value="1"/>
</dbReference>
<evidence type="ECO:0000256" key="7">
    <source>
        <dbReference type="ARBA" id="ARBA00023136"/>
    </source>
</evidence>
<dbReference type="InterPro" id="IPR027417">
    <property type="entry name" value="P-loop_NTPase"/>
</dbReference>
<accession>A0AAW2H7C2</accession>
<evidence type="ECO:0000256" key="9">
    <source>
        <dbReference type="ARBA" id="ARBA00023289"/>
    </source>
</evidence>
<dbReference type="GO" id="GO:0007264">
    <property type="term" value="P:small GTPase-mediated signal transduction"/>
    <property type="evidence" value="ECO:0007669"/>
    <property type="project" value="InterPro"/>
</dbReference>
<keyword evidence="3" id="KW-1003">Cell membrane</keyword>
<evidence type="ECO:0000313" key="10">
    <source>
        <dbReference type="EMBL" id="KAL0265542.1"/>
    </source>
</evidence>
<dbReference type="GO" id="GO:0035006">
    <property type="term" value="P:melanization defense response"/>
    <property type="evidence" value="ECO:0007669"/>
    <property type="project" value="UniProtKB-ARBA"/>
</dbReference>
<protein>
    <submittedName>
        <fullName evidence="10">Uncharacterized protein</fullName>
    </submittedName>
</protein>
<keyword evidence="8" id="KW-0449">Lipoprotein</keyword>
<evidence type="ECO:0000256" key="3">
    <source>
        <dbReference type="ARBA" id="ARBA00022475"/>
    </source>
</evidence>
<dbReference type="GO" id="GO:0001667">
    <property type="term" value="P:ameboidal-type cell migration"/>
    <property type="evidence" value="ECO:0007669"/>
    <property type="project" value="UniProtKB-ARBA"/>
</dbReference>
<dbReference type="NCBIfam" id="TIGR00231">
    <property type="entry name" value="small_GTP"/>
    <property type="match status" value="1"/>
</dbReference>
<keyword evidence="5" id="KW-0547">Nucleotide-binding</keyword>
<dbReference type="InterPro" id="IPR001806">
    <property type="entry name" value="Small_GTPase"/>
</dbReference>
<dbReference type="FunFam" id="3.40.50.300:FF:000983">
    <property type="entry name" value="Rho family GTPase"/>
    <property type="match status" value="1"/>
</dbReference>
<dbReference type="EMBL" id="JARGDH010000006">
    <property type="protein sequence ID" value="KAL0265542.1"/>
    <property type="molecule type" value="Genomic_DNA"/>
</dbReference>
<dbReference type="PRINTS" id="PR00449">
    <property type="entry name" value="RASTRNSFRMNG"/>
</dbReference>
<dbReference type="AlphaFoldDB" id="A0AAW2H7C2"/>
<dbReference type="SMART" id="SM00175">
    <property type="entry name" value="RAB"/>
    <property type="match status" value="1"/>
</dbReference>
<reference evidence="10" key="1">
    <citation type="journal article" date="2024" name="Gigascience">
        <title>Chromosome-level genome of the poultry shaft louse Menopon gallinae provides insight into the host-switching and adaptive evolution of parasitic lice.</title>
        <authorList>
            <person name="Xu Y."/>
            <person name="Ma L."/>
            <person name="Liu S."/>
            <person name="Liang Y."/>
            <person name="Liu Q."/>
            <person name="He Z."/>
            <person name="Tian L."/>
            <person name="Duan Y."/>
            <person name="Cai W."/>
            <person name="Li H."/>
            <person name="Song F."/>
        </authorList>
    </citation>
    <scope>NUCLEOTIDE SEQUENCE</scope>
    <source>
        <strain evidence="10">Cailab_2023a</strain>
    </source>
</reference>
<dbReference type="SUPFAM" id="SSF52540">
    <property type="entry name" value="P-loop containing nucleoside triphosphate hydrolases"/>
    <property type="match status" value="1"/>
</dbReference>
<proteinExistence type="inferred from homology"/>
<name>A0AAW2H7C2_9NEOP</name>
<keyword evidence="6" id="KW-0342">GTP-binding</keyword>
<keyword evidence="9" id="KW-0636">Prenylation</keyword>
<dbReference type="Pfam" id="PF00071">
    <property type="entry name" value="Ras"/>
    <property type="match status" value="1"/>
</dbReference>
<evidence type="ECO:0000256" key="4">
    <source>
        <dbReference type="ARBA" id="ARBA00022481"/>
    </source>
</evidence>
<dbReference type="GO" id="GO:0022412">
    <property type="term" value="P:cellular process involved in reproduction in multicellular organism"/>
    <property type="evidence" value="ECO:0007669"/>
    <property type="project" value="UniProtKB-ARBA"/>
</dbReference>
<comment type="caution">
    <text evidence="10">The sequence shown here is derived from an EMBL/GenBank/DDBJ whole genome shotgun (WGS) entry which is preliminary data.</text>
</comment>
<dbReference type="CDD" id="cd00157">
    <property type="entry name" value="Rho"/>
    <property type="match status" value="1"/>
</dbReference>